<accession>A0A5B7FYZ1</accession>
<organism evidence="2 3">
    <name type="scientific">Portunus trituberculatus</name>
    <name type="common">Swimming crab</name>
    <name type="synonym">Neptunus trituberculatus</name>
    <dbReference type="NCBI Taxonomy" id="210409"/>
    <lineage>
        <taxon>Eukaryota</taxon>
        <taxon>Metazoa</taxon>
        <taxon>Ecdysozoa</taxon>
        <taxon>Arthropoda</taxon>
        <taxon>Crustacea</taxon>
        <taxon>Multicrustacea</taxon>
        <taxon>Malacostraca</taxon>
        <taxon>Eumalacostraca</taxon>
        <taxon>Eucarida</taxon>
        <taxon>Decapoda</taxon>
        <taxon>Pleocyemata</taxon>
        <taxon>Brachyura</taxon>
        <taxon>Eubrachyura</taxon>
        <taxon>Portunoidea</taxon>
        <taxon>Portunidae</taxon>
        <taxon>Portuninae</taxon>
        <taxon>Portunus</taxon>
    </lineage>
</organism>
<evidence type="ECO:0000256" key="1">
    <source>
        <dbReference type="SAM" id="MobiDB-lite"/>
    </source>
</evidence>
<feature type="region of interest" description="Disordered" evidence="1">
    <location>
        <begin position="1"/>
        <end position="24"/>
    </location>
</feature>
<sequence length="106" mass="11084">MVNDADDDYSDINEIGRISKNSSSNSSNYILFLRVFGSKSHVPAAVEVGGSRIHHEEAVVVAVCGGRPADGHAGAITLPATNLSTVGGPRAKRNTGVAIHRFINAT</sequence>
<keyword evidence="3" id="KW-1185">Reference proteome</keyword>
<evidence type="ECO:0000313" key="2">
    <source>
        <dbReference type="EMBL" id="MPC50088.1"/>
    </source>
</evidence>
<gene>
    <name evidence="2" type="ORF">E2C01_043910</name>
</gene>
<protein>
    <submittedName>
        <fullName evidence="2">Uncharacterized protein</fullName>
    </submittedName>
</protein>
<dbReference type="EMBL" id="VSRR010009272">
    <property type="protein sequence ID" value="MPC50088.1"/>
    <property type="molecule type" value="Genomic_DNA"/>
</dbReference>
<dbReference type="AlphaFoldDB" id="A0A5B7FYZ1"/>
<dbReference type="Proteomes" id="UP000324222">
    <property type="component" value="Unassembled WGS sequence"/>
</dbReference>
<proteinExistence type="predicted"/>
<evidence type="ECO:0000313" key="3">
    <source>
        <dbReference type="Proteomes" id="UP000324222"/>
    </source>
</evidence>
<reference evidence="2 3" key="1">
    <citation type="submission" date="2019-05" db="EMBL/GenBank/DDBJ databases">
        <title>Another draft genome of Portunus trituberculatus and its Hox gene families provides insights of decapod evolution.</title>
        <authorList>
            <person name="Jeong J.-H."/>
            <person name="Song I."/>
            <person name="Kim S."/>
            <person name="Choi T."/>
            <person name="Kim D."/>
            <person name="Ryu S."/>
            <person name="Kim W."/>
        </authorList>
    </citation>
    <scope>NUCLEOTIDE SEQUENCE [LARGE SCALE GENOMIC DNA]</scope>
    <source>
        <tissue evidence="2">Muscle</tissue>
    </source>
</reference>
<feature type="compositionally biased region" description="Acidic residues" evidence="1">
    <location>
        <begin position="1"/>
        <end position="11"/>
    </location>
</feature>
<comment type="caution">
    <text evidence="2">The sequence shown here is derived from an EMBL/GenBank/DDBJ whole genome shotgun (WGS) entry which is preliminary data.</text>
</comment>
<name>A0A5B7FYZ1_PORTR</name>